<name>A0A450S3X2_9GAMM</name>
<dbReference type="AlphaFoldDB" id="A0A450S3X2"/>
<dbReference type="NCBIfam" id="TIGR03831">
    <property type="entry name" value="YgiT_finger"/>
    <property type="match status" value="1"/>
</dbReference>
<gene>
    <name evidence="1" type="ORF">BECKDK2373C_GA0170839_101515</name>
</gene>
<reference evidence="1" key="1">
    <citation type="submission" date="2019-02" db="EMBL/GenBank/DDBJ databases">
        <authorList>
            <person name="Gruber-Vodicka R. H."/>
            <person name="Seah K. B. B."/>
        </authorList>
    </citation>
    <scope>NUCLEOTIDE SEQUENCE</scope>
    <source>
        <strain evidence="1">BECK_DK161</strain>
    </source>
</reference>
<protein>
    <submittedName>
        <fullName evidence="1">YgiT-type zinc finger domain-containing protein</fullName>
    </submittedName>
</protein>
<proteinExistence type="predicted"/>
<accession>A0A450S3X2</accession>
<evidence type="ECO:0000313" key="1">
    <source>
        <dbReference type="EMBL" id="VFJ46488.1"/>
    </source>
</evidence>
<sequence length="75" mass="8517">MPRCEICGGIGLRHEEVEEVFHVDGRYILVERIPATVCPRCGEKTFDAKTAEAIRRRLHGEGQPERSVEMAVFAY</sequence>
<dbReference type="Gene3D" id="3.10.20.860">
    <property type="match status" value="1"/>
</dbReference>
<dbReference type="InterPro" id="IPR022453">
    <property type="entry name" value="Znf_MqsA-type"/>
</dbReference>
<organism evidence="1">
    <name type="scientific">Candidatus Kentrum sp. DK</name>
    <dbReference type="NCBI Taxonomy" id="2126562"/>
    <lineage>
        <taxon>Bacteria</taxon>
        <taxon>Pseudomonadati</taxon>
        <taxon>Pseudomonadota</taxon>
        <taxon>Gammaproteobacteria</taxon>
        <taxon>Candidatus Kentrum</taxon>
    </lineage>
</organism>
<dbReference type="EMBL" id="CAADEY010000015">
    <property type="protein sequence ID" value="VFJ46488.1"/>
    <property type="molecule type" value="Genomic_DNA"/>
</dbReference>